<proteinExistence type="predicted"/>
<sequence>MSEYPDHYVLICSTCQGPLAAETAQRTLDESLPDGFTTRLIPCMAGCNRPMTVGFQTTDKAQYLFGDIQSSADLTALAAFACQFQNSVDGWTSASERPPALFYKTLSRIPRLPAEDAT</sequence>
<reference evidence="1 2" key="1">
    <citation type="submission" date="2020-06" db="EMBL/GenBank/DDBJ databases">
        <authorList>
            <person name="Cao W.R."/>
        </authorList>
    </citation>
    <scope>NUCLEOTIDE SEQUENCE [LARGE SCALE GENOMIC DNA]</scope>
    <source>
        <strain evidence="1 2">B1Z28</strain>
    </source>
</reference>
<organism evidence="1 2">
    <name type="scientific">Ruegeria haliotis</name>
    <dbReference type="NCBI Taxonomy" id="2747601"/>
    <lineage>
        <taxon>Bacteria</taxon>
        <taxon>Pseudomonadati</taxon>
        <taxon>Pseudomonadota</taxon>
        <taxon>Alphaproteobacteria</taxon>
        <taxon>Rhodobacterales</taxon>
        <taxon>Roseobacteraceae</taxon>
        <taxon>Ruegeria</taxon>
    </lineage>
</organism>
<evidence type="ECO:0000313" key="2">
    <source>
        <dbReference type="Proteomes" id="UP000630805"/>
    </source>
</evidence>
<accession>A0ABX2PSF4</accession>
<dbReference type="RefSeq" id="WP_176864683.1">
    <property type="nucleotide sequence ID" value="NZ_JABXWT010000004.1"/>
</dbReference>
<dbReference type="InterPro" id="IPR012863">
    <property type="entry name" value="DUF1636"/>
</dbReference>
<evidence type="ECO:0000313" key="1">
    <source>
        <dbReference type="EMBL" id="NVO56331.1"/>
    </source>
</evidence>
<dbReference type="Proteomes" id="UP000630805">
    <property type="component" value="Unassembled WGS sequence"/>
</dbReference>
<gene>
    <name evidence="1" type="ORF">HW561_11075</name>
</gene>
<comment type="caution">
    <text evidence="1">The sequence shown here is derived from an EMBL/GenBank/DDBJ whole genome shotgun (WGS) entry which is preliminary data.</text>
</comment>
<protein>
    <submittedName>
        <fullName evidence="1">DUF1636 domain-containing protein</fullName>
    </submittedName>
</protein>
<name>A0ABX2PSF4_9RHOB</name>
<dbReference type="Pfam" id="PF07845">
    <property type="entry name" value="DUF1636"/>
    <property type="match status" value="1"/>
</dbReference>
<dbReference type="EMBL" id="JABXWT010000004">
    <property type="protein sequence ID" value="NVO56331.1"/>
    <property type="molecule type" value="Genomic_DNA"/>
</dbReference>
<keyword evidence="2" id="KW-1185">Reference proteome</keyword>